<keyword evidence="4 7" id="KW-0812">Transmembrane</keyword>
<protein>
    <submittedName>
        <fullName evidence="8">Na+/H+ antiporter subunit E</fullName>
    </submittedName>
</protein>
<evidence type="ECO:0000256" key="7">
    <source>
        <dbReference type="SAM" id="Phobius"/>
    </source>
</evidence>
<dbReference type="GO" id="GO:0005886">
    <property type="term" value="C:plasma membrane"/>
    <property type="evidence" value="ECO:0007669"/>
    <property type="project" value="UniProtKB-SubCell"/>
</dbReference>
<evidence type="ECO:0000256" key="4">
    <source>
        <dbReference type="ARBA" id="ARBA00022692"/>
    </source>
</evidence>
<feature type="transmembrane region" description="Helical" evidence="7">
    <location>
        <begin position="63"/>
        <end position="89"/>
    </location>
</feature>
<dbReference type="AlphaFoldDB" id="A0A9D2KGJ3"/>
<name>A0A9D2KGJ3_9MICO</name>
<evidence type="ECO:0000313" key="9">
    <source>
        <dbReference type="Proteomes" id="UP000824220"/>
    </source>
</evidence>
<evidence type="ECO:0000256" key="6">
    <source>
        <dbReference type="ARBA" id="ARBA00023136"/>
    </source>
</evidence>
<comment type="caution">
    <text evidence="8">The sequence shown here is derived from an EMBL/GenBank/DDBJ whole genome shotgun (WGS) entry which is preliminary data.</text>
</comment>
<dbReference type="Proteomes" id="UP000824220">
    <property type="component" value="Unassembled WGS sequence"/>
</dbReference>
<feature type="transmembrane region" description="Helical" evidence="7">
    <location>
        <begin position="109"/>
        <end position="127"/>
    </location>
</feature>
<dbReference type="Pfam" id="PF01899">
    <property type="entry name" value="MNHE"/>
    <property type="match status" value="1"/>
</dbReference>
<comment type="subcellular location">
    <subcellularLocation>
        <location evidence="1">Cell membrane</location>
        <topology evidence="1">Multi-pass membrane protein</topology>
    </subcellularLocation>
</comment>
<keyword evidence="6 7" id="KW-0472">Membrane</keyword>
<evidence type="ECO:0000313" key="8">
    <source>
        <dbReference type="EMBL" id="HJA04784.1"/>
    </source>
</evidence>
<keyword evidence="5 7" id="KW-1133">Transmembrane helix</keyword>
<evidence type="ECO:0000256" key="5">
    <source>
        <dbReference type="ARBA" id="ARBA00022989"/>
    </source>
</evidence>
<evidence type="ECO:0000256" key="2">
    <source>
        <dbReference type="ARBA" id="ARBA00006228"/>
    </source>
</evidence>
<evidence type="ECO:0000256" key="3">
    <source>
        <dbReference type="ARBA" id="ARBA00022475"/>
    </source>
</evidence>
<accession>A0A9D2KGJ3</accession>
<reference evidence="8" key="1">
    <citation type="journal article" date="2021" name="PeerJ">
        <title>Extensive microbial diversity within the chicken gut microbiome revealed by metagenomics and culture.</title>
        <authorList>
            <person name="Gilroy R."/>
            <person name="Ravi A."/>
            <person name="Getino M."/>
            <person name="Pursley I."/>
            <person name="Horton D.L."/>
            <person name="Alikhan N.F."/>
            <person name="Baker D."/>
            <person name="Gharbi K."/>
            <person name="Hall N."/>
            <person name="Watson M."/>
            <person name="Adriaenssens E.M."/>
            <person name="Foster-Nyarko E."/>
            <person name="Jarju S."/>
            <person name="Secka A."/>
            <person name="Antonio M."/>
            <person name="Oren A."/>
            <person name="Chaudhuri R.R."/>
            <person name="La Ragione R."/>
            <person name="Hildebrand F."/>
            <person name="Pallen M.J."/>
        </authorList>
    </citation>
    <scope>NUCLEOTIDE SEQUENCE</scope>
    <source>
        <strain evidence="8">ChiHjej8B7-3636</strain>
    </source>
</reference>
<dbReference type="GO" id="GO:0008324">
    <property type="term" value="F:monoatomic cation transmembrane transporter activity"/>
    <property type="evidence" value="ECO:0007669"/>
    <property type="project" value="InterPro"/>
</dbReference>
<dbReference type="NCBIfam" id="NF006521">
    <property type="entry name" value="PRK08965.1-5"/>
    <property type="match status" value="1"/>
</dbReference>
<feature type="transmembrane region" description="Helical" evidence="7">
    <location>
        <begin position="7"/>
        <end position="27"/>
    </location>
</feature>
<dbReference type="PANTHER" id="PTHR34584:SF1">
    <property type="entry name" value="NA(+)_H(+) ANTIPORTER SUBUNIT E1"/>
    <property type="match status" value="1"/>
</dbReference>
<comment type="similarity">
    <text evidence="2">Belongs to the CPA3 antiporters (TC 2.A.63) subunit E family.</text>
</comment>
<gene>
    <name evidence="8" type="ORF">H9800_07970</name>
</gene>
<organism evidence="8 9">
    <name type="scientific">Candidatus Microbacterium stercoravium</name>
    <dbReference type="NCBI Taxonomy" id="2838697"/>
    <lineage>
        <taxon>Bacteria</taxon>
        <taxon>Bacillati</taxon>
        <taxon>Actinomycetota</taxon>
        <taxon>Actinomycetes</taxon>
        <taxon>Micrococcales</taxon>
        <taxon>Microbacteriaceae</taxon>
        <taxon>Microbacterium</taxon>
    </lineage>
</organism>
<dbReference type="EMBL" id="DXAM01000112">
    <property type="protein sequence ID" value="HJA04784.1"/>
    <property type="molecule type" value="Genomic_DNA"/>
</dbReference>
<keyword evidence="3" id="KW-1003">Cell membrane</keyword>
<feature type="transmembrane region" description="Helical" evidence="7">
    <location>
        <begin position="33"/>
        <end position="51"/>
    </location>
</feature>
<dbReference type="PANTHER" id="PTHR34584">
    <property type="entry name" value="NA(+)/H(+) ANTIPORTER SUBUNIT E1"/>
    <property type="match status" value="1"/>
</dbReference>
<dbReference type="InterPro" id="IPR002758">
    <property type="entry name" value="Cation_antiport_E"/>
</dbReference>
<evidence type="ECO:0000256" key="1">
    <source>
        <dbReference type="ARBA" id="ARBA00004651"/>
    </source>
</evidence>
<proteinExistence type="inferred from homology"/>
<reference evidence="8" key="2">
    <citation type="submission" date="2021-04" db="EMBL/GenBank/DDBJ databases">
        <authorList>
            <person name="Gilroy R."/>
        </authorList>
    </citation>
    <scope>NUCLEOTIDE SEQUENCE</scope>
    <source>
        <strain evidence="8">ChiHjej8B7-3636</strain>
    </source>
</reference>
<sequence length="192" mass="20985">MTARDGIRHFWAQLPFFLWLVVLWMLLWGQLTVLAAVSGVVVAIIVTNVFRLPAAELTGRVNFWWLTVAIITFLGQLIAGALQVAWQAVSPGVTTAGIVRSPLRIDDDLIMTHVAVAMSLVPGSTVIESDRRNRVLYMHVLGVRSAADVAAARATALKWEKLIVRAVGSREDVRIVMADAPMFAERRLGGGS</sequence>